<feature type="chain" id="PRO_5029785745" description="Neocarzinostatin" evidence="6">
    <location>
        <begin position="29"/>
        <end position="135"/>
    </location>
</feature>
<dbReference type="Pfam" id="PF00960">
    <property type="entry name" value="Neocarzinostat"/>
    <property type="match status" value="1"/>
</dbReference>
<sequence>MSRIGTRIVPLLAAAAAVALLGSATAQAASVSVSQTGGVSAGQSVSVSVNGLAPGLSQVAVGQCTAQISGPNDCNLSGSKLGNADDQGHLSVGGITLVGSVGGVDCTAFAGACTIAVTSLTDPYNILAAVSLSFG</sequence>
<accession>A0A7K0DJZ2</accession>
<keyword evidence="4" id="KW-0238">DNA-binding</keyword>
<keyword evidence="8" id="KW-1185">Reference proteome</keyword>
<evidence type="ECO:0000256" key="3">
    <source>
        <dbReference type="ARBA" id="ARBA00023022"/>
    </source>
</evidence>
<dbReference type="InterPro" id="IPR002186">
    <property type="entry name" value="Neocarzinostatin_fam"/>
</dbReference>
<dbReference type="AlphaFoldDB" id="A0A7K0DJZ2"/>
<name>A0A7K0DJZ2_9NOCA</name>
<evidence type="ECO:0000313" key="7">
    <source>
        <dbReference type="EMBL" id="MQY26126.1"/>
    </source>
</evidence>
<dbReference type="InterPro" id="IPR027273">
    <property type="entry name" value="Neocarzinostatin-like"/>
</dbReference>
<evidence type="ECO:0000256" key="4">
    <source>
        <dbReference type="ARBA" id="ARBA00023125"/>
    </source>
</evidence>
<reference evidence="7 8" key="1">
    <citation type="submission" date="2019-10" db="EMBL/GenBank/DDBJ databases">
        <title>Nocardia macrotermitis sp. nov. and Nocardia aurantia sp. nov., isolated from the gut of fungus growing-termite Macrotermes natalensis.</title>
        <authorList>
            <person name="Benndorf R."/>
            <person name="Schwitalla J."/>
            <person name="Martin K."/>
            <person name="De Beer W."/>
            <person name="Kaster A.-K."/>
            <person name="Vollmers J."/>
            <person name="Poulsen M."/>
            <person name="Beemelmanns C."/>
        </authorList>
    </citation>
    <scope>NUCLEOTIDE SEQUENCE [LARGE SCALE GENOMIC DNA]</scope>
    <source>
        <strain evidence="7 8">RB56</strain>
    </source>
</reference>
<dbReference type="EMBL" id="WEGI01000003">
    <property type="protein sequence ID" value="MQY26126.1"/>
    <property type="molecule type" value="Genomic_DNA"/>
</dbReference>
<dbReference type="GO" id="GO:0042742">
    <property type="term" value="P:defense response to bacterium"/>
    <property type="evidence" value="ECO:0007669"/>
    <property type="project" value="UniProtKB-KW"/>
</dbReference>
<protein>
    <recommendedName>
        <fullName evidence="9">Neocarzinostatin</fullName>
    </recommendedName>
</protein>
<evidence type="ECO:0000256" key="6">
    <source>
        <dbReference type="SAM" id="SignalP"/>
    </source>
</evidence>
<keyword evidence="3" id="KW-0044">Antibiotic</keyword>
<feature type="signal peptide" evidence="6">
    <location>
        <begin position="1"/>
        <end position="28"/>
    </location>
</feature>
<evidence type="ECO:0008006" key="9">
    <source>
        <dbReference type="Google" id="ProtNLM"/>
    </source>
</evidence>
<dbReference type="Proteomes" id="UP000431401">
    <property type="component" value="Unassembled WGS sequence"/>
</dbReference>
<evidence type="ECO:0000256" key="1">
    <source>
        <dbReference type="ARBA" id="ARBA00010648"/>
    </source>
</evidence>
<organism evidence="7 8">
    <name type="scientific">Nocardia aurantia</name>
    <dbReference type="NCBI Taxonomy" id="2585199"/>
    <lineage>
        <taxon>Bacteria</taxon>
        <taxon>Bacillati</taxon>
        <taxon>Actinomycetota</taxon>
        <taxon>Actinomycetes</taxon>
        <taxon>Mycobacteriales</taxon>
        <taxon>Nocardiaceae</taxon>
        <taxon>Nocardia</taxon>
    </lineage>
</organism>
<evidence type="ECO:0000256" key="2">
    <source>
        <dbReference type="ARBA" id="ARBA00022529"/>
    </source>
</evidence>
<evidence type="ECO:0000313" key="8">
    <source>
        <dbReference type="Proteomes" id="UP000431401"/>
    </source>
</evidence>
<keyword evidence="2" id="KW-0929">Antimicrobial</keyword>
<proteinExistence type="inferred from homology"/>
<comment type="similarity">
    <text evidence="1">Belongs to the neocarzinostatin family.</text>
</comment>
<dbReference type="GO" id="GO:0003677">
    <property type="term" value="F:DNA binding"/>
    <property type="evidence" value="ECO:0007669"/>
    <property type="project" value="UniProtKB-KW"/>
</dbReference>
<dbReference type="SUPFAM" id="SSF49319">
    <property type="entry name" value="Actinoxanthin-like"/>
    <property type="match status" value="1"/>
</dbReference>
<keyword evidence="5" id="KW-1015">Disulfide bond</keyword>
<dbReference type="RefSeq" id="WP_153340050.1">
    <property type="nucleotide sequence ID" value="NZ_WEGI01000003.1"/>
</dbReference>
<evidence type="ECO:0000256" key="5">
    <source>
        <dbReference type="ARBA" id="ARBA00023157"/>
    </source>
</evidence>
<dbReference type="Gene3D" id="2.60.40.230">
    <property type="entry name" value="Neocarzinostatin-like"/>
    <property type="match status" value="1"/>
</dbReference>
<comment type="caution">
    <text evidence="7">The sequence shown here is derived from an EMBL/GenBank/DDBJ whole genome shotgun (WGS) entry which is preliminary data.</text>
</comment>
<keyword evidence="6" id="KW-0732">Signal</keyword>
<gene>
    <name evidence="7" type="ORF">NRB56_16870</name>
</gene>
<dbReference type="OrthoDB" id="4563282at2"/>